<evidence type="ECO:0000256" key="1">
    <source>
        <dbReference type="SAM" id="SignalP"/>
    </source>
</evidence>
<evidence type="ECO:0000313" key="4">
    <source>
        <dbReference type="Proteomes" id="UP000217771"/>
    </source>
</evidence>
<gene>
    <name evidence="3" type="ORF">CK498_19910</name>
</gene>
<dbReference type="InterPro" id="IPR001466">
    <property type="entry name" value="Beta-lactam-related"/>
</dbReference>
<accession>A0A2A2EQK1</accession>
<dbReference type="GO" id="GO:0016787">
    <property type="term" value="F:hydrolase activity"/>
    <property type="evidence" value="ECO:0007669"/>
    <property type="project" value="UniProtKB-KW"/>
</dbReference>
<evidence type="ECO:0000259" key="2">
    <source>
        <dbReference type="Pfam" id="PF00144"/>
    </source>
</evidence>
<sequence>MTLKRNSSALAIAAIASFYSASCLAAPGDHTEEKWLSDTMINARANMFHPDLNYLTFQALDKMFSSRVVEASSTPWRFEEAPIEITETFSMEGKELSLDGFLESTRTNGLLIINDGKIAYERYRNGLSETQQHAVFSVSKSIISILIGSAVEDGKIASLDDMVIDYLPELEKSGFADTKVIDLLRMRSGVAWNEHYEFGGDTQLTEVHDNSLVAYAYRWCDYAETSSEKLHEPGTQFNYSTLDTSVLGCLLERAVGTTVAEYMSETIWQPAGMESDGFWIMDGPEPVGNEFYGAGFNATLRDLGRLGLMMLDKGQANGTQVIPEAWVAESTVSDPGYEYTSEDADIGYQYQWWTLPESQAYAAIGLYNQFIYIDPQSQTVIVKLSHTPEPLGWDEANFDFFEKISGLFAE</sequence>
<dbReference type="Pfam" id="PF00144">
    <property type="entry name" value="Beta-lactamase"/>
    <property type="match status" value="1"/>
</dbReference>
<dbReference type="RefSeq" id="WP_095622618.1">
    <property type="nucleotide sequence ID" value="NZ_NSKB01000008.1"/>
</dbReference>
<dbReference type="AlphaFoldDB" id="A0A2A2EQK1"/>
<reference evidence="3 4" key="1">
    <citation type="submission" date="2017-08" db="EMBL/GenBank/DDBJ databases">
        <title>Halomonas alkalisoli sp. nov., isolated from saline alkaline soil.</title>
        <authorList>
            <person name="Wang D."/>
            <person name="Zhang G."/>
        </authorList>
    </citation>
    <scope>NUCLEOTIDE SEQUENCE [LARGE SCALE GENOMIC DNA]</scope>
    <source>
        <strain evidence="3 4">WRN001</strain>
    </source>
</reference>
<feature type="chain" id="PRO_5013399106" evidence="1">
    <location>
        <begin position="26"/>
        <end position="410"/>
    </location>
</feature>
<dbReference type="PANTHER" id="PTHR43283:SF14">
    <property type="entry name" value="BLL8153 PROTEIN"/>
    <property type="match status" value="1"/>
</dbReference>
<dbReference type="InterPro" id="IPR050789">
    <property type="entry name" value="Diverse_Enzym_Activities"/>
</dbReference>
<keyword evidence="1" id="KW-0732">Signal</keyword>
<comment type="caution">
    <text evidence="3">The sequence shown here is derived from an EMBL/GenBank/DDBJ whole genome shotgun (WGS) entry which is preliminary data.</text>
</comment>
<name>A0A2A2EQK1_9GAMM</name>
<dbReference type="Gene3D" id="3.40.710.10">
    <property type="entry name" value="DD-peptidase/beta-lactamase superfamily"/>
    <property type="match status" value="1"/>
</dbReference>
<feature type="signal peptide" evidence="1">
    <location>
        <begin position="1"/>
        <end position="25"/>
    </location>
</feature>
<keyword evidence="3" id="KW-0378">Hydrolase</keyword>
<dbReference type="SUPFAM" id="SSF56601">
    <property type="entry name" value="beta-lactamase/transpeptidase-like"/>
    <property type="match status" value="1"/>
</dbReference>
<feature type="domain" description="Beta-lactamase-related" evidence="2">
    <location>
        <begin position="110"/>
        <end position="390"/>
    </location>
</feature>
<protein>
    <submittedName>
        <fullName evidence="3">6-aminohexanoate hydrolase</fullName>
    </submittedName>
</protein>
<evidence type="ECO:0000313" key="3">
    <source>
        <dbReference type="EMBL" id="PAU74830.1"/>
    </source>
</evidence>
<dbReference type="EMBL" id="NSKB01000008">
    <property type="protein sequence ID" value="PAU74830.1"/>
    <property type="molecule type" value="Genomic_DNA"/>
</dbReference>
<proteinExistence type="predicted"/>
<keyword evidence="4" id="KW-1185">Reference proteome</keyword>
<organism evidence="3 4">
    <name type="scientific">Halomonas salipaludis</name>
    <dbReference type="NCBI Taxonomy" id="2032625"/>
    <lineage>
        <taxon>Bacteria</taxon>
        <taxon>Pseudomonadati</taxon>
        <taxon>Pseudomonadota</taxon>
        <taxon>Gammaproteobacteria</taxon>
        <taxon>Oceanospirillales</taxon>
        <taxon>Halomonadaceae</taxon>
        <taxon>Halomonas</taxon>
    </lineage>
</organism>
<dbReference type="Proteomes" id="UP000217771">
    <property type="component" value="Unassembled WGS sequence"/>
</dbReference>
<dbReference type="InterPro" id="IPR012338">
    <property type="entry name" value="Beta-lactam/transpept-like"/>
</dbReference>
<dbReference type="PANTHER" id="PTHR43283">
    <property type="entry name" value="BETA-LACTAMASE-RELATED"/>
    <property type="match status" value="1"/>
</dbReference>
<dbReference type="OrthoDB" id="9814204at2"/>